<comment type="caution">
    <text evidence="2">The sequence shown here is derived from an EMBL/GenBank/DDBJ whole genome shotgun (WGS) entry which is preliminary data.</text>
</comment>
<name>A0AAE0YZD3_9GAST</name>
<evidence type="ECO:0000256" key="1">
    <source>
        <dbReference type="SAM" id="SignalP"/>
    </source>
</evidence>
<dbReference type="AlphaFoldDB" id="A0AAE0YZD3"/>
<proteinExistence type="predicted"/>
<evidence type="ECO:0000313" key="3">
    <source>
        <dbReference type="Proteomes" id="UP001283361"/>
    </source>
</evidence>
<dbReference type="Pfam" id="PF13848">
    <property type="entry name" value="Thioredoxin_6"/>
    <property type="match status" value="1"/>
</dbReference>
<accession>A0AAE0YZD3</accession>
<dbReference type="InterPro" id="IPR036249">
    <property type="entry name" value="Thioredoxin-like_sf"/>
</dbReference>
<feature type="signal peptide" evidence="1">
    <location>
        <begin position="1"/>
        <end position="24"/>
    </location>
</feature>
<evidence type="ECO:0000313" key="2">
    <source>
        <dbReference type="EMBL" id="KAK3760043.1"/>
    </source>
</evidence>
<dbReference type="SUPFAM" id="SSF52833">
    <property type="entry name" value="Thioredoxin-like"/>
    <property type="match status" value="2"/>
</dbReference>
<gene>
    <name evidence="2" type="ORF">RRG08_064714</name>
</gene>
<organism evidence="2 3">
    <name type="scientific">Elysia crispata</name>
    <name type="common">lettuce slug</name>
    <dbReference type="NCBI Taxonomy" id="231223"/>
    <lineage>
        <taxon>Eukaryota</taxon>
        <taxon>Metazoa</taxon>
        <taxon>Spiralia</taxon>
        <taxon>Lophotrochozoa</taxon>
        <taxon>Mollusca</taxon>
        <taxon>Gastropoda</taxon>
        <taxon>Heterobranchia</taxon>
        <taxon>Euthyneura</taxon>
        <taxon>Panpulmonata</taxon>
        <taxon>Sacoglossa</taxon>
        <taxon>Placobranchoidea</taxon>
        <taxon>Plakobranchidae</taxon>
        <taxon>Elysia</taxon>
    </lineage>
</organism>
<protein>
    <recommendedName>
        <fullName evidence="4">Thioredoxin domain-containing protein</fullName>
    </recommendedName>
</protein>
<dbReference type="Proteomes" id="UP001283361">
    <property type="component" value="Unassembled WGS sequence"/>
</dbReference>
<evidence type="ECO:0008006" key="4">
    <source>
        <dbReference type="Google" id="ProtNLM"/>
    </source>
</evidence>
<keyword evidence="1" id="KW-0732">Signal</keyword>
<dbReference type="Gene3D" id="3.40.30.10">
    <property type="entry name" value="Glutaredoxin"/>
    <property type="match status" value="2"/>
</dbReference>
<keyword evidence="3" id="KW-1185">Reference proteome</keyword>
<feature type="chain" id="PRO_5042274241" description="Thioredoxin domain-containing protein" evidence="1">
    <location>
        <begin position="25"/>
        <end position="527"/>
    </location>
</feature>
<dbReference type="EMBL" id="JAWDGP010005047">
    <property type="protein sequence ID" value="KAK3760043.1"/>
    <property type="molecule type" value="Genomic_DNA"/>
</dbReference>
<sequence>MFVSRQKLFILAANLMLCIGEVQEVNKMNIVEFLRGKMFTLTFVDSPSCSRCRQHFPYFVAASQSFPDDPEIFFTRTADKSLIQDWGIEQLPALVYHREGLSKHELIHVDVTVDDVVEAIARTLHGNFGGLTRTYCVHLNEDNYDELITTPKQSVLLLLHDKDEASDMDIFEKVAYAFRKDDAILFATLDVSKHQALRDGRFKSRDTPTIIWLPVEDKTKPRRSSQSSHVTGSRDLQYPRLCPDLSRVRGWCTYSLECLCASVSRPVSRLIQSERMVHLQIGMSVCISIQACVQTYPDVECLCASVSRPVSRLIQSERMVHLQFGMFVCTSIQACVQTYPESEDGAPPVWNVCVHQYPGLCPDLSRVRGWCTYSLECLCAPVSRPVSRLIQSERMVHLQCGMFVCISTQACVQTYPDIQACVQTYPERENGAPPVWNVCVHQYPGLCPDLSRVRGWCTFFSEDSVLPSSQLLEANVPALQLPCSKRFPSQLTHRYILQTPLPASKPLVLRAPPLTLYLKTSSSDSLN</sequence>
<reference evidence="2" key="1">
    <citation type="journal article" date="2023" name="G3 (Bethesda)">
        <title>A reference genome for the long-term kleptoplast-retaining sea slug Elysia crispata morphotype clarki.</title>
        <authorList>
            <person name="Eastman K.E."/>
            <person name="Pendleton A.L."/>
            <person name="Shaikh M.A."/>
            <person name="Suttiyut T."/>
            <person name="Ogas R."/>
            <person name="Tomko P."/>
            <person name="Gavelis G."/>
            <person name="Widhalm J.R."/>
            <person name="Wisecaver J.H."/>
        </authorList>
    </citation>
    <scope>NUCLEOTIDE SEQUENCE</scope>
    <source>
        <strain evidence="2">ECLA1</strain>
    </source>
</reference>